<gene>
    <name evidence="2" type="ORF">PPSIR1_29875</name>
</gene>
<evidence type="ECO:0000256" key="1">
    <source>
        <dbReference type="SAM" id="MobiDB-lite"/>
    </source>
</evidence>
<comment type="caution">
    <text evidence="2">The sequence shown here is derived from an EMBL/GenBank/DDBJ whole genome shotgun (WGS) entry which is preliminary data.</text>
</comment>
<keyword evidence="3" id="KW-1185">Reference proteome</keyword>
<dbReference type="RefSeq" id="WP_006969653.1">
    <property type="nucleotide sequence ID" value="NZ_ABCS01000005.1"/>
</dbReference>
<dbReference type="PROSITE" id="PS51257">
    <property type="entry name" value="PROKAR_LIPOPROTEIN"/>
    <property type="match status" value="1"/>
</dbReference>
<sequence length="210" mass="22169">MKGRLFAGLLVAGVGLTGLASLTGCGSEEGLVEVYWQFQDGALEPIYPQGARDDTCEFLDSTGLRFNLRVQLTVAENDAACSTDEGYEAAGCTVVVQEAFECNRGRGVAEPVPISGPNGTPGEDDPGYLMFVEALIEIGDESFVPSSSCLLAPGPRVRQVFPGRITDLEVAQFVFLPYSVGSGDAAIDTELCRPGASQEMDTETETDTGP</sequence>
<reference evidence="2 3" key="1">
    <citation type="submission" date="2007-06" db="EMBL/GenBank/DDBJ databases">
        <authorList>
            <person name="Shimkets L."/>
            <person name="Ferriera S."/>
            <person name="Johnson J."/>
            <person name="Kravitz S."/>
            <person name="Beeson K."/>
            <person name="Sutton G."/>
            <person name="Rogers Y.-H."/>
            <person name="Friedman R."/>
            <person name="Frazier M."/>
            <person name="Venter J.C."/>
        </authorList>
    </citation>
    <scope>NUCLEOTIDE SEQUENCE [LARGE SCALE GENOMIC DNA]</scope>
    <source>
        <strain evidence="2 3">SIR-1</strain>
    </source>
</reference>
<organism evidence="2 3">
    <name type="scientific">Plesiocystis pacifica SIR-1</name>
    <dbReference type="NCBI Taxonomy" id="391625"/>
    <lineage>
        <taxon>Bacteria</taxon>
        <taxon>Pseudomonadati</taxon>
        <taxon>Myxococcota</taxon>
        <taxon>Polyangia</taxon>
        <taxon>Nannocystales</taxon>
        <taxon>Nannocystaceae</taxon>
        <taxon>Plesiocystis</taxon>
    </lineage>
</organism>
<name>A6FYV4_9BACT</name>
<dbReference type="Proteomes" id="UP000005801">
    <property type="component" value="Unassembled WGS sequence"/>
</dbReference>
<proteinExistence type="predicted"/>
<feature type="compositionally biased region" description="Acidic residues" evidence="1">
    <location>
        <begin position="200"/>
        <end position="210"/>
    </location>
</feature>
<dbReference type="AlphaFoldDB" id="A6FYV4"/>
<dbReference type="EMBL" id="ABCS01000005">
    <property type="protein sequence ID" value="EDM81109.1"/>
    <property type="molecule type" value="Genomic_DNA"/>
</dbReference>
<evidence type="ECO:0008006" key="4">
    <source>
        <dbReference type="Google" id="ProtNLM"/>
    </source>
</evidence>
<protein>
    <recommendedName>
        <fullName evidence="4">Lipoprotein</fullName>
    </recommendedName>
</protein>
<feature type="region of interest" description="Disordered" evidence="1">
    <location>
        <begin position="191"/>
        <end position="210"/>
    </location>
</feature>
<evidence type="ECO:0000313" key="3">
    <source>
        <dbReference type="Proteomes" id="UP000005801"/>
    </source>
</evidence>
<accession>A6FYV4</accession>
<evidence type="ECO:0000313" key="2">
    <source>
        <dbReference type="EMBL" id="EDM81109.1"/>
    </source>
</evidence>